<dbReference type="EMBL" id="VXRG01000078">
    <property type="protein sequence ID" value="MXY93633.1"/>
    <property type="molecule type" value="Genomic_DNA"/>
</dbReference>
<sequence length="442" mass="50106">MRGKPMDAPYQFAGLQRAKEPGLSVEECARRIHRIAYVEERLMFLQAAHIVTTPQRDLKGLLSRLQYEDGLHSDLLKNRLTELRVSRSKVLGVPDERLKVVLDEAMHSDGSVELLAALVKVIKPALLEVYCDYLRQTNGLADYESVRLMRTIVAEEDQALCLLEAAYGDIVRSAEEEESAGAWAAKLGRMLEEAGGIAGGAAKQAGSIQAVRSRRPYKVGRRPKRDDTFSSVWDFIHVDEDRVPERLAQMIATRLGEITIAEALAIVLLEVEGQPWSFYVAISRHMWDEMRHSLFGEAAAEQVYGDRAALPLRDFEIEYLFEMTPLELYAMLGIGVEAALMKYPPGKRAEYEFCRDQARHPLMTTFQDFDWADEVEHVQIARRQLKEWFAGGSEELAELSERGMQFRARTRKLHPPSPMPNLPSRPERVSPQDSCTSNMDEE</sequence>
<gene>
    <name evidence="2" type="ORF">F4Y42_09310</name>
</gene>
<proteinExistence type="predicted"/>
<dbReference type="AlphaFoldDB" id="A0A6B0YS39"/>
<evidence type="ECO:0008006" key="3">
    <source>
        <dbReference type="Google" id="ProtNLM"/>
    </source>
</evidence>
<feature type="region of interest" description="Disordered" evidence="1">
    <location>
        <begin position="407"/>
        <end position="442"/>
    </location>
</feature>
<comment type="caution">
    <text evidence="2">The sequence shown here is derived from an EMBL/GenBank/DDBJ whole genome shotgun (WGS) entry which is preliminary data.</text>
</comment>
<evidence type="ECO:0000313" key="2">
    <source>
        <dbReference type="EMBL" id="MXY93633.1"/>
    </source>
</evidence>
<feature type="compositionally biased region" description="Polar residues" evidence="1">
    <location>
        <begin position="431"/>
        <end position="442"/>
    </location>
</feature>
<reference evidence="2" key="1">
    <citation type="submission" date="2019-09" db="EMBL/GenBank/DDBJ databases">
        <title>Characterisation of the sponge microbiome using genome-centric metagenomics.</title>
        <authorList>
            <person name="Engelberts J.P."/>
            <person name="Robbins S.J."/>
            <person name="De Goeij J.M."/>
            <person name="Aranda M."/>
            <person name="Bell S.C."/>
            <person name="Webster N.S."/>
        </authorList>
    </citation>
    <scope>NUCLEOTIDE SEQUENCE</scope>
    <source>
        <strain evidence="2">SB0664_bin_27</strain>
    </source>
</reference>
<accession>A0A6B0YS39</accession>
<evidence type="ECO:0000256" key="1">
    <source>
        <dbReference type="SAM" id="MobiDB-lite"/>
    </source>
</evidence>
<name>A0A6B0YS39_9CHLR</name>
<protein>
    <recommendedName>
        <fullName evidence="3">Ferritin-like domain-containing protein</fullName>
    </recommendedName>
</protein>
<organism evidence="2">
    <name type="scientific">Caldilineaceae bacterium SB0664_bin_27</name>
    <dbReference type="NCBI Taxonomy" id="2605260"/>
    <lineage>
        <taxon>Bacteria</taxon>
        <taxon>Bacillati</taxon>
        <taxon>Chloroflexota</taxon>
        <taxon>Caldilineae</taxon>
        <taxon>Caldilineales</taxon>
        <taxon>Caldilineaceae</taxon>
    </lineage>
</organism>